<name>A0A0F6TYR4_CITAM</name>
<accession>A0A0F6TYR4</accession>
<gene>
    <name evidence="1" type="ORF">F384_22615</name>
</gene>
<dbReference type="Proteomes" id="UP000034085">
    <property type="component" value="Chromosome"/>
</dbReference>
<reference evidence="1 2" key="1">
    <citation type="journal article" date="2013" name="Appl. Microbiol. Biotechnol.">
        <title>Glycerol assimilation and production of 1,3-propanediol by Citrobacter amalonaticus Y19.</title>
        <authorList>
            <person name="Ainala S.K."/>
            <person name="Ashok S."/>
            <person name="Ko Y."/>
            <person name="Park S."/>
        </authorList>
    </citation>
    <scope>NUCLEOTIDE SEQUENCE [LARGE SCALE GENOMIC DNA]</scope>
    <source>
        <strain evidence="1 2">Y19</strain>
    </source>
</reference>
<evidence type="ECO:0000313" key="1">
    <source>
        <dbReference type="EMBL" id="AKE61154.1"/>
    </source>
</evidence>
<dbReference type="HOGENOM" id="CLU_182116_0_0_6"/>
<dbReference type="RefSeq" id="WP_046493966.1">
    <property type="nucleotide sequence ID" value="NZ_CP011132.1"/>
</dbReference>
<dbReference type="EMBL" id="CP011132">
    <property type="protein sequence ID" value="AKE61154.1"/>
    <property type="molecule type" value="Genomic_DNA"/>
</dbReference>
<protein>
    <submittedName>
        <fullName evidence="1">Uncharacterized protein</fullName>
    </submittedName>
</protein>
<organism evidence="1 2">
    <name type="scientific">Citrobacter amalonaticus Y19</name>
    <dbReference type="NCBI Taxonomy" id="1261127"/>
    <lineage>
        <taxon>Bacteria</taxon>
        <taxon>Pseudomonadati</taxon>
        <taxon>Pseudomonadota</taxon>
        <taxon>Gammaproteobacteria</taxon>
        <taxon>Enterobacterales</taxon>
        <taxon>Enterobacteriaceae</taxon>
        <taxon>Citrobacter</taxon>
    </lineage>
</organism>
<proteinExistence type="predicted"/>
<sequence>MVRLSDNITNAGVISALMRAEALILFLSSQGVQVKSVSLRNAQPVIRIARHAWCEQVKKKGLARFDITGNDRHGRFRQGMYQDESGCRVVWSESIH</sequence>
<dbReference type="OrthoDB" id="7065739at2"/>
<evidence type="ECO:0000313" key="2">
    <source>
        <dbReference type="Proteomes" id="UP000034085"/>
    </source>
</evidence>
<dbReference type="AlphaFoldDB" id="A0A0F6TYR4"/>
<dbReference type="KEGG" id="cama:F384_22615"/>
<dbReference type="PATRIC" id="fig|1261127.3.peg.4689"/>